<keyword evidence="17" id="KW-0472">Membrane</keyword>
<evidence type="ECO:0000256" key="7">
    <source>
        <dbReference type="ARBA" id="ARBA00022676"/>
    </source>
</evidence>
<comment type="function">
    <text evidence="1">Cell wall formation. Synthesis of cross-linked peptidoglycan from the lipid intermediates. The enzyme has a penicillin-insensitive transglycosylase N-terminal domain (formation of linear glycan strands) and a penicillin-sensitive transpeptidase C-terminal domain (cross-linking of the peptide subunits).</text>
</comment>
<evidence type="ECO:0000256" key="14">
    <source>
        <dbReference type="ARBA" id="ARBA00044770"/>
    </source>
</evidence>
<dbReference type="Gene3D" id="1.10.3810.10">
    <property type="entry name" value="Biosynthetic peptidoglycan transglycosylase-like"/>
    <property type="match status" value="1"/>
</dbReference>
<accession>A0A3E3DZ87</accession>
<evidence type="ECO:0000256" key="1">
    <source>
        <dbReference type="ARBA" id="ARBA00002624"/>
    </source>
</evidence>
<dbReference type="PANTHER" id="PTHR32282">
    <property type="entry name" value="BINDING PROTEIN TRANSPEPTIDASE, PUTATIVE-RELATED"/>
    <property type="match status" value="1"/>
</dbReference>
<dbReference type="InterPro" id="IPR050396">
    <property type="entry name" value="Glycosyltr_51/Transpeptidase"/>
</dbReference>
<evidence type="ECO:0000259" key="18">
    <source>
        <dbReference type="Pfam" id="PF00905"/>
    </source>
</evidence>
<dbReference type="GO" id="GO:0009002">
    <property type="term" value="F:serine-type D-Ala-D-Ala carboxypeptidase activity"/>
    <property type="evidence" value="ECO:0007669"/>
    <property type="project" value="UniProtKB-EC"/>
</dbReference>
<evidence type="ECO:0000256" key="17">
    <source>
        <dbReference type="SAM" id="Phobius"/>
    </source>
</evidence>
<evidence type="ECO:0000256" key="16">
    <source>
        <dbReference type="SAM" id="MobiDB-lite"/>
    </source>
</evidence>
<dbReference type="EMBL" id="QUSM01000003">
    <property type="protein sequence ID" value="RGD74592.1"/>
    <property type="molecule type" value="Genomic_DNA"/>
</dbReference>
<feature type="compositionally biased region" description="Basic residues" evidence="16">
    <location>
        <begin position="15"/>
        <end position="27"/>
    </location>
</feature>
<comment type="caution">
    <text evidence="20">The sequence shown here is derived from an EMBL/GenBank/DDBJ whole genome shotgun (WGS) entry which is preliminary data.</text>
</comment>
<evidence type="ECO:0000259" key="19">
    <source>
        <dbReference type="Pfam" id="PF00912"/>
    </source>
</evidence>
<dbReference type="Proteomes" id="UP000261212">
    <property type="component" value="Unassembled WGS sequence"/>
</dbReference>
<sequence length="1060" mass="113768">MGDNNRKTQDDMQRKVKMRRKRVKVKKPKDNISESTSQKGILGKKRFGKNKPKGPKGKKITVKRVIAAIVTLGIVCFIGGFSLMLVWMAQAPALDLDKFDYASASHLVDKNGKYYQELQGSENREPVSIDEIPEIVQLAFVSIEDKRFYEHGGVDFIGTGKAILRVFTSGSTDGPGGSTITQQLIKLTHLTSETSIKRKVQEWKLSIELEKKLSKEKILEAYLNKVNMSQAWGIQAGSRYFFKKDVNQLSIAQAAVLASIINAPTYYNPLKYEDKDGDGDYTLVKETNSEGKKVLAYDENNKERALAVVKQMYSLNHITQKEYDIAVDELKNNKIGLKQNKNQGVYSYFTDAVYEQVVNDIAKKYNYSKEDASSFVLNNGLTIKTTLDPVVQNALEKTAENDSIFPSQSYSASQASAAMTKKKGEKIEYKPEVGMTVIENKTGRVAGIVGGRNKTASLSLNRATQKFQPGSSTKPLTTYGPGIDSGQITAGTAFNDTSISIGGWRPKNSGGGNQGMMTVRKGLTNSTNTIAVQAMMQTGAETIVPYAEKLGLDIVKDSDTNDLNPAALALGGYTHGQTTLNMASAYTTFANGGVRQTPILYTEITDKNGDVILSNKSEKVKVFEAGTAFIITDILKDVVKGGTTYISIDGTQVAGKTGTTDENRHAWFCGYTPEYSGAVWYGYDQNVVSVNGSTYHLNIGTYGGSTNGPAAFWKNAFSDIYSKKKVSNSQFASKPDDVYQAAVDGVSGKSPTALSSKDPRGSKVYTEYFLTGKGLSGKDDIHVSASICSASKKKATKYCPKDLVKKSVLLDLSKITYPPGVTGKNEVGSQAKYSLKGKCDIHNKGTAQALTLTISPGTINVGESATVTTKITLADGSTKNVNAKISSSSSGIASVSGNSIKGVSAGNATITARYSQEGETLTAKAGITVKGAAAPTVQSYGLDSNSVTVNKGSGYSTPSATVTLSDGSTDSATVTVTGEGGFDRNTPGNYTISCSISYNGVKLGSAQFTVTVVDNSGGNEGDDDDDDKKKNSLSSNVIVNNKSVSTYSIGFRTLLNEIFK</sequence>
<evidence type="ECO:0000256" key="4">
    <source>
        <dbReference type="ARBA" id="ARBA00018638"/>
    </source>
</evidence>
<protein>
    <recommendedName>
        <fullName evidence="4">Penicillin-binding protein 1A</fullName>
        <ecNumber evidence="14">2.4.99.28</ecNumber>
        <ecNumber evidence="3">3.4.16.4</ecNumber>
    </recommendedName>
</protein>
<dbReference type="EC" id="2.4.99.28" evidence="14"/>
<evidence type="ECO:0000256" key="11">
    <source>
        <dbReference type="ARBA" id="ARBA00023251"/>
    </source>
</evidence>
<evidence type="ECO:0000256" key="10">
    <source>
        <dbReference type="ARBA" id="ARBA00022968"/>
    </source>
</evidence>
<dbReference type="Pfam" id="PF00905">
    <property type="entry name" value="Transpeptidase"/>
    <property type="match status" value="1"/>
</dbReference>
<dbReference type="InterPro" id="IPR012338">
    <property type="entry name" value="Beta-lactam/transpept-like"/>
</dbReference>
<dbReference type="SUPFAM" id="SSF56601">
    <property type="entry name" value="beta-lactamase/transpeptidase-like"/>
    <property type="match status" value="1"/>
</dbReference>
<dbReference type="InterPro" id="IPR023346">
    <property type="entry name" value="Lysozyme-like_dom_sf"/>
</dbReference>
<dbReference type="GO" id="GO:0006508">
    <property type="term" value="P:proteolysis"/>
    <property type="evidence" value="ECO:0007669"/>
    <property type="project" value="UniProtKB-KW"/>
</dbReference>
<keyword evidence="17" id="KW-0812">Transmembrane</keyword>
<keyword evidence="17" id="KW-1133">Transmembrane helix</keyword>
<comment type="catalytic activity">
    <reaction evidence="15">
        <text>[GlcNAc-(1-&gt;4)-Mur2Ac(oyl-L-Ala-gamma-D-Glu-L-Lys-D-Ala-D-Ala)](n)-di-trans,octa-cis-undecaprenyl diphosphate + beta-D-GlcNAc-(1-&gt;4)-Mur2Ac(oyl-L-Ala-gamma-D-Glu-L-Lys-D-Ala-D-Ala)-di-trans,octa-cis-undecaprenyl diphosphate = [GlcNAc-(1-&gt;4)-Mur2Ac(oyl-L-Ala-gamma-D-Glu-L-Lys-D-Ala-D-Ala)](n+1)-di-trans,octa-cis-undecaprenyl diphosphate + di-trans,octa-cis-undecaprenyl diphosphate + H(+)</text>
        <dbReference type="Rhea" id="RHEA:23708"/>
        <dbReference type="Rhea" id="RHEA-COMP:9602"/>
        <dbReference type="Rhea" id="RHEA-COMP:9603"/>
        <dbReference type="ChEBI" id="CHEBI:15378"/>
        <dbReference type="ChEBI" id="CHEBI:58405"/>
        <dbReference type="ChEBI" id="CHEBI:60033"/>
        <dbReference type="ChEBI" id="CHEBI:78435"/>
        <dbReference type="EC" id="2.4.99.28"/>
    </reaction>
</comment>
<keyword evidence="7" id="KW-0328">Glycosyltransferase</keyword>
<evidence type="ECO:0000256" key="15">
    <source>
        <dbReference type="ARBA" id="ARBA00049902"/>
    </source>
</evidence>
<dbReference type="InterPro" id="IPR036950">
    <property type="entry name" value="PBP_transglycosylase"/>
</dbReference>
<reference evidence="20 21" key="1">
    <citation type="submission" date="2018-08" db="EMBL/GenBank/DDBJ databases">
        <title>A genome reference for cultivated species of the human gut microbiota.</title>
        <authorList>
            <person name="Zou Y."/>
            <person name="Xue W."/>
            <person name="Luo G."/>
        </authorList>
    </citation>
    <scope>NUCLEOTIDE SEQUENCE [LARGE SCALE GENOMIC DNA]</scope>
    <source>
        <strain evidence="20 21">AM25-6</strain>
    </source>
</reference>
<dbReference type="Pfam" id="PF00912">
    <property type="entry name" value="Transgly"/>
    <property type="match status" value="1"/>
</dbReference>
<dbReference type="GO" id="GO:0009252">
    <property type="term" value="P:peptidoglycan biosynthetic process"/>
    <property type="evidence" value="ECO:0007669"/>
    <property type="project" value="UniProtKB-UniPathway"/>
</dbReference>
<dbReference type="InterPro" id="IPR001460">
    <property type="entry name" value="PCN-bd_Tpept"/>
</dbReference>
<evidence type="ECO:0000313" key="20">
    <source>
        <dbReference type="EMBL" id="RGD74592.1"/>
    </source>
</evidence>
<feature type="domain" description="Penicillin-binding protein transpeptidase" evidence="18">
    <location>
        <begin position="435"/>
        <end position="683"/>
    </location>
</feature>
<evidence type="ECO:0000256" key="8">
    <source>
        <dbReference type="ARBA" id="ARBA00022679"/>
    </source>
</evidence>
<comment type="subcellular location">
    <subcellularLocation>
        <location evidence="2">Cell membrane</location>
        <topology evidence="2">Single-pass type II membrane protein</topology>
    </subcellularLocation>
</comment>
<evidence type="ECO:0000256" key="2">
    <source>
        <dbReference type="ARBA" id="ARBA00004401"/>
    </source>
</evidence>
<feature type="compositionally biased region" description="Basic residues" evidence="16">
    <location>
        <begin position="42"/>
        <end position="57"/>
    </location>
</feature>
<dbReference type="GO" id="GO:0005886">
    <property type="term" value="C:plasma membrane"/>
    <property type="evidence" value="ECO:0007669"/>
    <property type="project" value="UniProtKB-SubCell"/>
</dbReference>
<evidence type="ECO:0000256" key="6">
    <source>
        <dbReference type="ARBA" id="ARBA00022670"/>
    </source>
</evidence>
<feature type="compositionally biased region" description="Basic and acidic residues" evidence="16">
    <location>
        <begin position="1"/>
        <end position="14"/>
    </location>
</feature>
<keyword evidence="12" id="KW-0511">Multifunctional enzyme</keyword>
<comment type="catalytic activity">
    <reaction evidence="13">
        <text>Preferential cleavage: (Ac)2-L-Lys-D-Ala-|-D-Ala. Also transpeptidation of peptidyl-alanyl moieties that are N-acyl substituents of D-alanine.</text>
        <dbReference type="EC" id="3.4.16.4"/>
    </reaction>
</comment>
<dbReference type="EC" id="3.4.16.4" evidence="3"/>
<dbReference type="UniPathway" id="UPA00219"/>
<keyword evidence="8" id="KW-0808">Transferase</keyword>
<proteinExistence type="predicted"/>
<dbReference type="SUPFAM" id="SSF53955">
    <property type="entry name" value="Lysozyme-like"/>
    <property type="match status" value="1"/>
</dbReference>
<feature type="region of interest" description="Disordered" evidence="16">
    <location>
        <begin position="1"/>
        <end position="57"/>
    </location>
</feature>
<evidence type="ECO:0000256" key="9">
    <source>
        <dbReference type="ARBA" id="ARBA00022801"/>
    </source>
</evidence>
<dbReference type="GO" id="GO:0008658">
    <property type="term" value="F:penicillin binding"/>
    <property type="evidence" value="ECO:0007669"/>
    <property type="project" value="InterPro"/>
</dbReference>
<evidence type="ECO:0000256" key="3">
    <source>
        <dbReference type="ARBA" id="ARBA00012448"/>
    </source>
</evidence>
<dbReference type="Gene3D" id="3.40.710.10">
    <property type="entry name" value="DD-peptidase/beta-lactamase superfamily"/>
    <property type="match status" value="1"/>
</dbReference>
<gene>
    <name evidence="20" type="ORF">DW687_07490</name>
</gene>
<feature type="domain" description="Glycosyl transferase family 51" evidence="19">
    <location>
        <begin position="112"/>
        <end position="274"/>
    </location>
</feature>
<organism evidence="20 21">
    <name type="scientific">Anaerofustis stercorihominis</name>
    <dbReference type="NCBI Taxonomy" id="214853"/>
    <lineage>
        <taxon>Bacteria</taxon>
        <taxon>Bacillati</taxon>
        <taxon>Bacillota</taxon>
        <taxon>Clostridia</taxon>
        <taxon>Eubacteriales</taxon>
        <taxon>Eubacteriaceae</taxon>
        <taxon>Anaerofustis</taxon>
    </lineage>
</organism>
<evidence type="ECO:0000256" key="13">
    <source>
        <dbReference type="ARBA" id="ARBA00034000"/>
    </source>
</evidence>
<dbReference type="PANTHER" id="PTHR32282:SF33">
    <property type="entry name" value="PEPTIDOGLYCAN GLYCOSYLTRANSFERASE"/>
    <property type="match status" value="1"/>
</dbReference>
<evidence type="ECO:0000313" key="21">
    <source>
        <dbReference type="Proteomes" id="UP000261212"/>
    </source>
</evidence>
<dbReference type="Gene3D" id="2.60.40.1080">
    <property type="match status" value="1"/>
</dbReference>
<keyword evidence="9" id="KW-0378">Hydrolase</keyword>
<dbReference type="GO" id="GO:0008955">
    <property type="term" value="F:peptidoglycan glycosyltransferase activity"/>
    <property type="evidence" value="ECO:0007669"/>
    <property type="project" value="UniProtKB-EC"/>
</dbReference>
<dbReference type="InterPro" id="IPR001264">
    <property type="entry name" value="Glyco_trans_51"/>
</dbReference>
<dbReference type="RefSeq" id="WP_117532278.1">
    <property type="nucleotide sequence ID" value="NZ_QUSM01000003.1"/>
</dbReference>
<name>A0A3E3DZ87_9FIRM</name>
<evidence type="ECO:0000256" key="5">
    <source>
        <dbReference type="ARBA" id="ARBA00022645"/>
    </source>
</evidence>
<evidence type="ECO:0000256" key="12">
    <source>
        <dbReference type="ARBA" id="ARBA00023268"/>
    </source>
</evidence>
<keyword evidence="6" id="KW-0645">Protease</keyword>
<keyword evidence="11" id="KW-0046">Antibiotic resistance</keyword>
<dbReference type="AlphaFoldDB" id="A0A3E3DZ87"/>
<keyword evidence="10" id="KW-0735">Signal-anchor</keyword>
<feature type="transmembrane region" description="Helical" evidence="17">
    <location>
        <begin position="65"/>
        <end position="89"/>
    </location>
</feature>
<dbReference type="GO" id="GO:0046677">
    <property type="term" value="P:response to antibiotic"/>
    <property type="evidence" value="ECO:0007669"/>
    <property type="project" value="UniProtKB-KW"/>
</dbReference>
<keyword evidence="5" id="KW-0121">Carboxypeptidase</keyword>